<gene>
    <name evidence="6" type="ORF">RCOM_1022630</name>
</gene>
<reference evidence="7" key="1">
    <citation type="journal article" date="2010" name="Nat. Biotechnol.">
        <title>Draft genome sequence of the oilseed species Ricinus communis.</title>
        <authorList>
            <person name="Chan A.P."/>
            <person name="Crabtree J."/>
            <person name="Zhao Q."/>
            <person name="Lorenzi H."/>
            <person name="Orvis J."/>
            <person name="Puiu D."/>
            <person name="Melake-Berhan A."/>
            <person name="Jones K.M."/>
            <person name="Redman J."/>
            <person name="Chen G."/>
            <person name="Cahoon E.B."/>
            <person name="Gedil M."/>
            <person name="Stanke M."/>
            <person name="Haas B.J."/>
            <person name="Wortman J.R."/>
            <person name="Fraser-Liggett C.M."/>
            <person name="Ravel J."/>
            <person name="Rabinowicz P.D."/>
        </authorList>
    </citation>
    <scope>NUCLEOTIDE SEQUENCE [LARGE SCALE GENOMIC DNA]</scope>
    <source>
        <strain evidence="7">cv. Hale</strain>
    </source>
</reference>
<dbReference type="EMBL" id="EQ973823">
    <property type="protein sequence ID" value="EEF44285.1"/>
    <property type="molecule type" value="Genomic_DNA"/>
</dbReference>
<feature type="domain" description="Leucine-rich repeat-containing N-terminal plant-type" evidence="5">
    <location>
        <begin position="29"/>
        <end position="68"/>
    </location>
</feature>
<dbReference type="InterPro" id="IPR032675">
    <property type="entry name" value="LRR_dom_sf"/>
</dbReference>
<evidence type="ECO:0000259" key="5">
    <source>
        <dbReference type="Pfam" id="PF08263"/>
    </source>
</evidence>
<dbReference type="AlphaFoldDB" id="B9RWN3"/>
<dbReference type="Gene3D" id="3.80.10.10">
    <property type="entry name" value="Ribonuclease Inhibitor"/>
    <property type="match status" value="1"/>
</dbReference>
<evidence type="ECO:0000256" key="1">
    <source>
        <dbReference type="ARBA" id="ARBA00022614"/>
    </source>
</evidence>
<dbReference type="InterPro" id="IPR013210">
    <property type="entry name" value="LRR_N_plant-typ"/>
</dbReference>
<organism evidence="6 7">
    <name type="scientific">Ricinus communis</name>
    <name type="common">Castor bean</name>
    <dbReference type="NCBI Taxonomy" id="3988"/>
    <lineage>
        <taxon>Eukaryota</taxon>
        <taxon>Viridiplantae</taxon>
        <taxon>Streptophyta</taxon>
        <taxon>Embryophyta</taxon>
        <taxon>Tracheophyta</taxon>
        <taxon>Spermatophyta</taxon>
        <taxon>Magnoliopsida</taxon>
        <taxon>eudicotyledons</taxon>
        <taxon>Gunneridae</taxon>
        <taxon>Pentapetalae</taxon>
        <taxon>rosids</taxon>
        <taxon>fabids</taxon>
        <taxon>Malpighiales</taxon>
        <taxon>Euphorbiaceae</taxon>
        <taxon>Acalyphoideae</taxon>
        <taxon>Acalypheae</taxon>
        <taxon>Ricinus</taxon>
    </lineage>
</organism>
<dbReference type="PANTHER" id="PTHR47988">
    <property type="entry name" value="SOMATIC EMBRYOGENESIS RECEPTOR KINASE 1"/>
    <property type="match status" value="1"/>
</dbReference>
<feature type="signal peptide" evidence="4">
    <location>
        <begin position="1"/>
        <end position="25"/>
    </location>
</feature>
<evidence type="ECO:0000256" key="3">
    <source>
        <dbReference type="ARBA" id="ARBA00022737"/>
    </source>
</evidence>
<keyword evidence="1" id="KW-0433">Leucine-rich repeat</keyword>
<evidence type="ECO:0000313" key="7">
    <source>
        <dbReference type="Proteomes" id="UP000008311"/>
    </source>
</evidence>
<keyword evidence="2 4" id="KW-0732">Signal</keyword>
<sequence length="85" mass="9290">MASMTSLWASCASVTLLLILTQVPAGYGNAEADALIAQKYSLSDPDNVLRSWDPTLVDPCTWIHITCNEENQKLGECTPIWAFST</sequence>
<dbReference type="STRING" id="3988.B9RWN3"/>
<evidence type="ECO:0000313" key="6">
    <source>
        <dbReference type="EMBL" id="EEF44285.1"/>
    </source>
</evidence>
<dbReference type="Pfam" id="PF08263">
    <property type="entry name" value="LRRNT_2"/>
    <property type="match status" value="1"/>
</dbReference>
<evidence type="ECO:0000256" key="4">
    <source>
        <dbReference type="SAM" id="SignalP"/>
    </source>
</evidence>
<keyword evidence="3" id="KW-0677">Repeat</keyword>
<keyword evidence="7" id="KW-1185">Reference proteome</keyword>
<dbReference type="Proteomes" id="UP000008311">
    <property type="component" value="Unassembled WGS sequence"/>
</dbReference>
<accession>B9RWN3</accession>
<proteinExistence type="predicted"/>
<dbReference type="eggNOG" id="KOG0619">
    <property type="taxonomic scope" value="Eukaryota"/>
</dbReference>
<evidence type="ECO:0000256" key="2">
    <source>
        <dbReference type="ARBA" id="ARBA00022729"/>
    </source>
</evidence>
<name>B9RWN3_RICCO</name>
<dbReference type="InParanoid" id="B9RWN3"/>
<protein>
    <recommendedName>
        <fullName evidence="5">Leucine-rich repeat-containing N-terminal plant-type domain-containing protein</fullName>
    </recommendedName>
</protein>
<feature type="chain" id="PRO_5002888685" description="Leucine-rich repeat-containing N-terminal plant-type domain-containing protein" evidence="4">
    <location>
        <begin position="26"/>
        <end position="85"/>
    </location>
</feature>